<keyword evidence="2" id="KW-0134">Cell wall</keyword>
<name>A0ABU3EV96_9ENTE</name>
<keyword evidence="5" id="KW-0572">Peptidoglycan-anchor</keyword>
<dbReference type="PROSITE" id="PS50847">
    <property type="entry name" value="GRAM_POS_ANCHORING"/>
    <property type="match status" value="1"/>
</dbReference>
<keyword evidence="7" id="KW-1133">Transmembrane helix</keyword>
<accession>A0ABU3EV96</accession>
<keyword evidence="7" id="KW-0812">Transmembrane</keyword>
<organism evidence="10 11">
    <name type="scientific">Enterococcus hulanensis</name>
    <dbReference type="NCBI Taxonomy" id="2559929"/>
    <lineage>
        <taxon>Bacteria</taxon>
        <taxon>Bacillati</taxon>
        <taxon>Bacillota</taxon>
        <taxon>Bacilli</taxon>
        <taxon>Lactobacillales</taxon>
        <taxon>Enterococcaceae</taxon>
        <taxon>Enterococcus</taxon>
    </lineage>
</organism>
<proteinExistence type="predicted"/>
<feature type="compositionally biased region" description="Polar residues" evidence="6">
    <location>
        <begin position="1042"/>
        <end position="1053"/>
    </location>
</feature>
<feature type="region of interest" description="Disordered" evidence="6">
    <location>
        <begin position="3123"/>
        <end position="3146"/>
    </location>
</feature>
<keyword evidence="4 8" id="KW-0732">Signal</keyword>
<feature type="domain" description="Gram-positive cocci surface proteins LPxTG" evidence="9">
    <location>
        <begin position="3730"/>
        <end position="3763"/>
    </location>
</feature>
<dbReference type="RefSeq" id="WP_311821001.1">
    <property type="nucleotide sequence ID" value="NZ_JARPYF010000001.1"/>
</dbReference>
<keyword evidence="11" id="KW-1185">Reference proteome</keyword>
<dbReference type="InterPro" id="IPR015943">
    <property type="entry name" value="WD40/YVTN_repeat-like_dom_sf"/>
</dbReference>
<evidence type="ECO:0000313" key="11">
    <source>
        <dbReference type="Proteomes" id="UP001252875"/>
    </source>
</evidence>
<dbReference type="InterPro" id="IPR019931">
    <property type="entry name" value="LPXTG_anchor"/>
</dbReference>
<dbReference type="SUPFAM" id="SSF110296">
    <property type="entry name" value="Oligoxyloglucan reducing end-specific cellobiohydrolase"/>
    <property type="match status" value="2"/>
</dbReference>
<feature type="region of interest" description="Disordered" evidence="6">
    <location>
        <begin position="3199"/>
        <end position="3221"/>
    </location>
</feature>
<keyword evidence="7" id="KW-0472">Membrane</keyword>
<evidence type="ECO:0000256" key="4">
    <source>
        <dbReference type="ARBA" id="ARBA00022729"/>
    </source>
</evidence>
<dbReference type="InterPro" id="IPR013378">
    <property type="entry name" value="InlB-like_B-rpt"/>
</dbReference>
<feature type="signal peptide" evidence="8">
    <location>
        <begin position="1"/>
        <end position="32"/>
    </location>
</feature>
<comment type="caution">
    <text evidence="10">The sequence shown here is derived from an EMBL/GenBank/DDBJ whole genome shotgun (WGS) entry which is preliminary data.</text>
</comment>
<dbReference type="Gene3D" id="2.60.40.4270">
    <property type="entry name" value="Listeria-Bacteroides repeat domain"/>
    <property type="match status" value="37"/>
</dbReference>
<feature type="region of interest" description="Disordered" evidence="6">
    <location>
        <begin position="2395"/>
        <end position="2419"/>
    </location>
</feature>
<evidence type="ECO:0000256" key="7">
    <source>
        <dbReference type="SAM" id="Phobius"/>
    </source>
</evidence>
<evidence type="ECO:0000256" key="6">
    <source>
        <dbReference type="SAM" id="MobiDB-lite"/>
    </source>
</evidence>
<evidence type="ECO:0000256" key="8">
    <source>
        <dbReference type="SAM" id="SignalP"/>
    </source>
</evidence>
<dbReference type="CDD" id="cd15482">
    <property type="entry name" value="Sialidase_non-viral"/>
    <property type="match status" value="1"/>
</dbReference>
<evidence type="ECO:0000259" key="9">
    <source>
        <dbReference type="PROSITE" id="PS50847"/>
    </source>
</evidence>
<evidence type="ECO:0000256" key="3">
    <source>
        <dbReference type="ARBA" id="ARBA00022525"/>
    </source>
</evidence>
<feature type="region of interest" description="Disordered" evidence="6">
    <location>
        <begin position="2177"/>
        <end position="2201"/>
    </location>
</feature>
<dbReference type="NCBIfam" id="TIGR02543">
    <property type="entry name" value="List_Bact_rpt"/>
    <property type="match status" value="31"/>
</dbReference>
<comment type="subcellular location">
    <subcellularLocation>
        <location evidence="1">Cell envelope</location>
    </subcellularLocation>
</comment>
<evidence type="ECO:0000313" key="10">
    <source>
        <dbReference type="EMBL" id="MDT2598778.1"/>
    </source>
</evidence>
<reference evidence="10 11" key="1">
    <citation type="submission" date="2023-03" db="EMBL/GenBank/DDBJ databases">
        <authorList>
            <person name="Shen W."/>
            <person name="Cai J."/>
        </authorList>
    </citation>
    <scope>NUCLEOTIDE SEQUENCE [LARGE SCALE GENOMIC DNA]</scope>
    <source>
        <strain evidence="10 11">D6-4</strain>
    </source>
</reference>
<feature type="region of interest" description="Disordered" evidence="6">
    <location>
        <begin position="2975"/>
        <end position="2999"/>
    </location>
</feature>
<dbReference type="Proteomes" id="UP001252875">
    <property type="component" value="Unassembled WGS sequence"/>
</dbReference>
<dbReference type="Pfam" id="PF00746">
    <property type="entry name" value="Gram_pos_anchor"/>
    <property type="match status" value="1"/>
</dbReference>
<evidence type="ECO:0000256" key="2">
    <source>
        <dbReference type="ARBA" id="ARBA00022512"/>
    </source>
</evidence>
<feature type="region of interest" description="Disordered" evidence="6">
    <location>
        <begin position="1028"/>
        <end position="1053"/>
    </location>
</feature>
<dbReference type="Pfam" id="PF09479">
    <property type="entry name" value="Flg_new"/>
    <property type="match status" value="38"/>
</dbReference>
<feature type="region of interest" description="Disordered" evidence="6">
    <location>
        <begin position="860"/>
        <end position="884"/>
    </location>
</feature>
<gene>
    <name evidence="10" type="ORF">P7D85_03270</name>
</gene>
<dbReference type="InterPro" id="IPR042229">
    <property type="entry name" value="Listeria/Bacterioides_rpt_sf"/>
</dbReference>
<sequence>MSKKKRVATSILTIIMILGSFIPNFSMVTAEAAASNNPTVGPGGGGGLFNAQINPSDDNNIVMDTDMSGSFSSIDGGESFVQRNLLGSVKYTFNPHDENTVYAYHEHIYVSHDKGQSYKRLYPPESNVKGLVSGLQEGVEVTLGDPNQAPTHRVMGLTVDPKNENILYYIAKGGYEGNRGKTMKATIQKSVDGGNTWSTVAEFPEGQFTHHRYSINSFEKYMKLYIHPDSPEDEREITLMTSDGIYKVVDNGSGKIETISDITSRTADWYYDEKTKTTTYYIIETDVTKNQSGEEEYKYKELMRSTDCKNWESISKNYSDPDIGNDRELAGVAVNGDKIYMSFSTTNGKYFTLGSGIAVSEDRGQTWTTSLKGWDTGNITGHNWTEFFGDKSSTLGWNSVKTGLTVSKTNPNVAVNTNHGNAYITKDGGKTWKDTNSDFDPATQYGSTRGIDQITSWDVDVDPFDSNHLFMSYSDVGLFESNDGGHSWKRSQNNGIPSQPYYSNSCYSFTFDPDIQGLCFATFSGIHDMNIGTYVRRVILLANASKENANRQYESFTGGVARSTNGGSSWNVSGALGEQPIRDNDGKSGLPDRAVVTDIVIDPNSPKEADKRVVYAACMGYGVYKSEDGGQTWRKFIDGMGDAKQQTPWRLTWTPDYSRLYVAFAPTGGSAPGTYEQQLALLDYHPDEGPVYYLERDAKEWKRIESMPTEGMQPNRKGLDYVAAFNGLSVDSKGNIYGAGRAASVNGDKGKRDYGGGWVSQDDGKTWKMIYPSTANVYDLRVDSRNDNVLYLCNTVGGEVYVSYKGVDTGFDDWIKLDEFQHMVPTRVMEDTRDPSKMYATTFGGGIWHLSLPKPVQTETHKLTYDGNGNDKGSVPTDSASPYDKKSEAVLKDAGDLAKTGKKFVGWNTKADGSGTMYQPKDEMLIVRDTVLYAQWRDSNKQYKLTYDGNGNTKGTTPIDKKSPYDLSSEVTILEPGDLEKKDELFTGWNTKADGSGKEYKAGDKFKIIDDTELYAQWGEGLKVTYDGNGNADGEPPVDDQNPYQKNSKATVKGSNGMTKPGYVFRGWCTKADYKGAVYKEGDTIDVTADTVLYAYWVKGLAVTYDGNGNDAGTAPVDEKAPYGIGDQITIQDYADLYKKGHVFKEWNSKPDGSGTSYKSNVTTQIKEDLTLYAQWKKVEPNGTDVTVLYRRNTDEQGTAPVDEKSPYKHGDEATILDCADMSKDGYAFVGWTNRLEAGGKLYKPGQKITLTANMIFYPQWKEDGSVGGDPEGEKWTLTYDGNGNTGGKAPIDEKSPYNNNASVKILEAGSLEKAGYSFNGWNSQKDGKGTPYSVGGTFRIKEDTVLYAQWKEIPVETTECTIVYRNTNATGGTIPVDDKSPYLKNSVVEIMEPNTLVREGYKFIGWTNRMESAGRIYKPGEKITITGNMIMWPAWEAITEESFTVDFDTQGGSAVASQTIEKDQKVSKPSDPTKAGYDFTGWYKDKDCKEAFDFDKEVITEATTIYAGWKAKAKEKFDVTFETDGGSSVAKQTVEDGSKATKPSNPTKAGYDFTGWYKDKDCKEAFDFDKEVITKATTIYAGWKAKEKFDVTFETDGGSAVAKQTVEDGAKASKPSNPTKAGYDFTGWYKDKACKEAFDFDKEVITEATTIYAGWKAKEKFDVTFETDGGSAVAKQTVEDGAKASKPSNPTKAGYDFTGWYKDAGCKEVFDFDTEVITEATIIYAGWKAKEKFAVTFETDGGSTVSKQTVEDGAKATKPSDPTKAGYDFTGWYKDAGCKEVFDFDKEVITKATTIYAGWKAKEKFAVTFETDGGSAVAKQTVEDGSKASKPSNPTKAGYDFTGWYKDKDCKEAYDFDKEVITKATTIYAGWKAKEKFDVTFETDGGSAVSKQTVEDGSKASKPSNPTKAGYEFTGWYKDKDCKEAFDFDKEVITEATTIYAGWKAKAKEKFDVTFETDGGSSVAKQTVEDGAKATKPSDPTKAGYDFTGWYKDKDCKEAFDFDTEVITEATTIYAGWKAKAKEKFDVTFETDGGSSVAKQTVEDGSKATKPSNPTKAGYDFTGWYKDKDCKEAFDFDTEVITEATTIYAGWKAKEKFDVTFETDGGSTIAKQTVEDGSKASKPSDPTKSGYDFTGWYKDKDCTEEFDFDKEVITKATTIYAGWKAKVKEKFDVTFETDGGSSVSKQTVEDGSKASKPSDPTKAGYDFTGWYKDAGCKEVFDFDTEVITEATTIYAGWKAKEKFDVTFETDGGSAVPKQTVEDGAKASKPSDPTKSGYDFTGWYKDKACKEVFDFDKEVITEATTIYAGWKAKEKFDVTFETDGGSSVAKQTVEDGAKASKPSDPTKAGYDFTGWYKDKDCKEAFDFDTEVITEATTIYAGWKAKAKEKFDVTFETDGGSSVSKQTVEDGSKASKPSDPTKAGYDFTGWYKDKDCKEVFDFDTEVITEATTIYAGWKAKAKEKFDVTFETDGGSTIAKQTVEDGSKASKPSNPTKTGYDFTGWYKDKGCTEVFDFDKEVITEATTIYAGWKAKEKFDVTFETDGGSAVAKQTVEDGSKATKPSNPTKVGYDFTGWYKDKDCKEAFDFDKEVITEATTIYAGWKAKEKFDVTFETDGGSAVSKQTVEDGSKATKPSNPTKAGYDFTGWYKDKDCKEAFDFDKEVITEATTIYAGWKAKEKFDVTFETDGGSAVPKQTVEDGAKATKPSNPAKAGYDFTGWYKDAGCKEAFDFDKEVITKATTIYAGWKAKEKFAVTFETDGGSSVAKQTVEDGAKASKPSNPTKAGYDFTGWYKNKDCKEVFDFDKEVITEATTIYAGWKAKEKFDVTFETDGGSAVAKQTVEDGSKATKPSNPTKSGYDFTGWYKDKDCKEAFNFDKEVITEATTIYAGWKAKEKFAVTFETDGGSSVAKQTVEDGSKATKPSNPTKAGYDFTGWYKDKGCTEVFDFDTEVITEATTIYAGWKAKAKEKFDVTFETDGGSSVSKQTVEDGAKASKPSDPTKAGYDFTGWYKDKACKEAFDFDTEVITEATTIYAGWKAKAKEKFDVTFETDGGSSVSKQTVEDGSKPIKPSDPTKAGYDFTGWYKDKDCTEAFDFDTEVITEATTIYAGWKAKAKEKFDVTFETDGGSSVSKQTVEDGAKASKPSDPTKVGYDFTGWYKDAGCTEAFDFDTEVITEATTIYAGWKAKAKEKFDVTFETDGGSSVSKQTIEDGAKASKPSDPTKAGYDFTGWYKDAGCTEAFDFDTEVITEATTIYAGWEVKAKEKFDVVFDSNGGSAVTKQTIEDGSKATKPSDPTKAGYIFEGWYKEQTFLTPFDFTNETITENVTLYAKWKQEDITIPSHQVTFELDNGDAPIKQEVQDGEKLTRPQDPTKSGYKFAGWYKDSQHTQVFDFDKETISSSLSLYAKWEKLEEYKVIFDTAGGDPLNDQLVLEGDCAVAPADPTRPGYVFVGWYKDANGLEEFDFTKEISEDTIIYALWEQETYQVDYQTNGGDEIASEIVNSSETFTKPQDPSRTGYTFAGWYTDKDLTKAYDFNTPATGNLVLYAKWEKTVETNYTVTYEVNGGSKVDSETVKKDELFTKPQDPSRTGYTFAGWYTDKDLTKAYDFNTPATGNLVLYAKWEQAVETEYTVTYEVNGGSEVASETVKKDALFTKPQDPSRTGYTFAGWYTDKELTQAYDFATPATSDITLYAKWEKNGATTGNNYSGGSNGFFGGNQSNFGSASKQKSLPETGSVQSPYLLFTGFVFVGLAALAVLKRKKMK</sequence>
<feature type="transmembrane region" description="Helical" evidence="7">
    <location>
        <begin position="3740"/>
        <end position="3757"/>
    </location>
</feature>
<evidence type="ECO:0000256" key="5">
    <source>
        <dbReference type="ARBA" id="ARBA00023088"/>
    </source>
</evidence>
<evidence type="ECO:0000256" key="1">
    <source>
        <dbReference type="ARBA" id="ARBA00004196"/>
    </source>
</evidence>
<feature type="chain" id="PRO_5046825566" evidence="8">
    <location>
        <begin position="33"/>
        <end position="3763"/>
    </location>
</feature>
<feature type="region of interest" description="Disordered" evidence="6">
    <location>
        <begin position="2251"/>
        <end position="2274"/>
    </location>
</feature>
<dbReference type="EMBL" id="JARPYI010000001">
    <property type="protein sequence ID" value="MDT2598778.1"/>
    <property type="molecule type" value="Genomic_DNA"/>
</dbReference>
<protein>
    <submittedName>
        <fullName evidence="10">InlB B-repeat-containing protein</fullName>
    </submittedName>
</protein>
<dbReference type="Gene3D" id="2.130.10.10">
    <property type="entry name" value="YVTN repeat-like/Quinoprotein amine dehydrogenase"/>
    <property type="match status" value="3"/>
</dbReference>
<dbReference type="NCBIfam" id="TIGR01167">
    <property type="entry name" value="LPXTG_anchor"/>
    <property type="match status" value="1"/>
</dbReference>
<keyword evidence="3" id="KW-0964">Secreted</keyword>